<dbReference type="Proteomes" id="UP000738359">
    <property type="component" value="Unassembled WGS sequence"/>
</dbReference>
<feature type="region of interest" description="Disordered" evidence="1">
    <location>
        <begin position="1609"/>
        <end position="1658"/>
    </location>
</feature>
<dbReference type="OrthoDB" id="2386201at2759"/>
<dbReference type="GO" id="GO:0035361">
    <property type="term" value="C:Cul8-RING ubiquitin ligase complex"/>
    <property type="evidence" value="ECO:0007669"/>
    <property type="project" value="TreeGrafter"/>
</dbReference>
<feature type="compositionally biased region" description="Low complexity" evidence="1">
    <location>
        <begin position="841"/>
        <end position="856"/>
    </location>
</feature>
<feature type="region of interest" description="Disordered" evidence="1">
    <location>
        <begin position="571"/>
        <end position="670"/>
    </location>
</feature>
<evidence type="ECO:0000256" key="1">
    <source>
        <dbReference type="SAM" id="MobiDB-lite"/>
    </source>
</evidence>
<feature type="compositionally biased region" description="Polar residues" evidence="1">
    <location>
        <begin position="391"/>
        <end position="400"/>
    </location>
</feature>
<feature type="compositionally biased region" description="Polar residues" evidence="1">
    <location>
        <begin position="256"/>
        <end position="277"/>
    </location>
</feature>
<dbReference type="InterPro" id="IPR019021">
    <property type="entry name" value="Mms22"/>
</dbReference>
<name>A0A9P6J6Z3_MORAP</name>
<comment type="caution">
    <text evidence="3">The sequence shown here is derived from an EMBL/GenBank/DDBJ whole genome shotgun (WGS) entry which is preliminary data.</text>
</comment>
<feature type="compositionally biased region" description="Basic residues" evidence="1">
    <location>
        <begin position="747"/>
        <end position="758"/>
    </location>
</feature>
<feature type="compositionally biased region" description="Low complexity" evidence="1">
    <location>
        <begin position="20"/>
        <end position="31"/>
    </location>
</feature>
<evidence type="ECO:0000313" key="3">
    <source>
        <dbReference type="EMBL" id="KAF9963767.1"/>
    </source>
</evidence>
<feature type="region of interest" description="Disordered" evidence="1">
    <location>
        <begin position="707"/>
        <end position="856"/>
    </location>
</feature>
<evidence type="ECO:0000259" key="2">
    <source>
        <dbReference type="Pfam" id="PF14910"/>
    </source>
</evidence>
<dbReference type="InterPro" id="IPR029425">
    <property type="entry name" value="MMS22L_N"/>
</dbReference>
<dbReference type="EMBL" id="JAAAHY010000439">
    <property type="protein sequence ID" value="KAF9963767.1"/>
    <property type="molecule type" value="Genomic_DNA"/>
</dbReference>
<accession>A0A9P6J6Z3</accession>
<feature type="compositionally biased region" description="Polar residues" evidence="1">
    <location>
        <begin position="1613"/>
        <end position="1633"/>
    </location>
</feature>
<dbReference type="GO" id="GO:0000724">
    <property type="term" value="P:double-strand break repair via homologous recombination"/>
    <property type="evidence" value="ECO:0007669"/>
    <property type="project" value="TreeGrafter"/>
</dbReference>
<feature type="compositionally biased region" description="Basic and acidic residues" evidence="1">
    <location>
        <begin position="571"/>
        <end position="597"/>
    </location>
</feature>
<dbReference type="PANTHER" id="PTHR28122:SF1">
    <property type="entry name" value="E3 UBIQUITIN-PROTEIN LIGASE SUBSTRATE RECEPTOR MMS22"/>
    <property type="match status" value="1"/>
</dbReference>
<dbReference type="GO" id="GO:0031297">
    <property type="term" value="P:replication fork processing"/>
    <property type="evidence" value="ECO:0007669"/>
    <property type="project" value="InterPro"/>
</dbReference>
<organism evidence="3 4">
    <name type="scientific">Mortierella alpina</name>
    <name type="common">Oleaginous fungus</name>
    <name type="synonym">Mortierella renispora</name>
    <dbReference type="NCBI Taxonomy" id="64518"/>
    <lineage>
        <taxon>Eukaryota</taxon>
        <taxon>Fungi</taxon>
        <taxon>Fungi incertae sedis</taxon>
        <taxon>Mucoromycota</taxon>
        <taxon>Mortierellomycotina</taxon>
        <taxon>Mortierellomycetes</taxon>
        <taxon>Mortierellales</taxon>
        <taxon>Mortierellaceae</taxon>
        <taxon>Mortierella</taxon>
    </lineage>
</organism>
<protein>
    <recommendedName>
        <fullName evidence="2">Protein MMS22-like N-terminal domain-containing protein</fullName>
    </recommendedName>
</protein>
<dbReference type="Pfam" id="PF14910">
    <property type="entry name" value="MMS22L_N"/>
    <property type="match status" value="1"/>
</dbReference>
<feature type="region of interest" description="Disordered" evidence="1">
    <location>
        <begin position="1674"/>
        <end position="1709"/>
    </location>
</feature>
<feature type="compositionally biased region" description="Polar residues" evidence="1">
    <location>
        <begin position="1698"/>
        <end position="1709"/>
    </location>
</feature>
<feature type="region of interest" description="Disordered" evidence="1">
    <location>
        <begin position="1"/>
        <end position="44"/>
    </location>
</feature>
<sequence length="2729" mass="303949">MLDLASLHMQPHPARRRSSSDSSSSESISGSRDPRPPNLHSAPTDLALRWQDGAVLKALSEIQRHLQQGGRRNAPDTSKVLVCSSADEAEEAEAGEERTTLAANFDSTKLWNFIPRKPEGLWLQSSESPRIALTCIEPNFGLVHSAEHSSSHAPSVSDAAQHHKTMSEATIAEIVPASEDEDSDTTTIWTHLEDAPQVLSRTPSPSLVDKRTDQNANAERLRLPTPESDLPATDIRTSQEHLDSGTADLIRELQSQVDSTTTRSYPLRQRTFQQQKPYTADKQQHARLIGSRGTSHRSSRTDEYAREERALLRLQDDEDDSDYEERTSRITEHDLISGPDRIPHTINPDMDFFLQDLDEDDLPSAIQLRRQLRPQEDAEMEAAHHRHRLHQPSSVKLPTSLSIRARKRLQRIAMQSLQPLEPLDTESLDAEPLDAEPPGTLQKRITSTYRHRRRKSPTPVTIEDTPDISPRASPAASDSSDSEALQTFAEPKKHKKHRQHVLPMVFFKRNLLPEDAAALRSLRSKKYRSESPEVGHGAAPTPVQLAHHAKRRIGSANQSGHGLSDFMARLAQDKSESEAEPSRRRFDSDSDAVDNRDFSGYLESPSPTRHRSPPVRPTLEDTEAFQPDIPLSERRRLSNNTSTTKVRRSSHGSSMPTKRRNGAANLNSRSGHIFHDRLEGAENDWALSDETMEFQDQQLATDDGLRREYGSDVGSHHRYNNLASGSESTDEDFATEDPWPVRSINQKARRQAASRVHSNRRDHGGAPAYKPRPLSRSKNSAQGRPQLFNRPVFFPAERSGRTHHAAQRTSPKPPSPSELEDPPDDYTMPDQPWDEYDQTDPSRATPASTPALPALPASRPAISEMLRTVGPTTSDGPVYQASDELISNRLYFSQDTYVGRGMLARVLRFLSDGSAFDFTAPDLSTSAVFFGKLFTSEWSNPARLEMDLGAVALELKRRFQNILDTTQDMESENRLDRTELAPSLRALENMTILLMDVMRGSSGPARIMVWNVFQYQVVRPLKELVDRLKTDRWPSVASSAAMWLRWALVTWHAIADSTMVSDMEDVDATERVAQGLLEALFERSDDAFFAQLARIQERSRTSSSVISGQDVLELWVCTIQVLNKMKEIRSSPGFWPALNRVVCRVLVQDRGTGTIGDDSTTAGDATTTWQVRANRAMTLLQELCRLHQFGRDGNSDASIQVNENWELVLWLLQNSWLNGPASGGREAERRLRRFLVFCHSRIWIWRWPPNAPVLVHVYRYFAGQGFQDMPSERGYRLPEFLKRMITQPPSASKRPLPQGASQARPFSKFDPDMELVERLDKHDRCFEIFLKVLAKTIHAQVNAVYEEDQAGDVAATPGAACQADTLAGTTPVQPSANGSSGRADQIRTCKRFLSSISPALVMTIASDGSSEHGYSTLCNPCNLVLTIALLVPDFIRLSTVGQLRSLLNYEQSDDASRRILLESVFYLGVIWDRQGGSLTAAERNVRTLDKIMDFFYGRIDEMCQELEAELSEANSSASYILRSKRQAPIASLIETTISYVTRLLNSGDTVTEQECSYPALECLDQRLGRFFNPKVPYTPELRLQALGVVESFLERRNIHVSGLQRLEQDKDQSYVQQSSTGQAGGQMQNQDHSPGQHHPHGKEQSRPVEDVDDGFSSLDYDQIDFDDSELFNLSQRSDSGASNGAVVPTSTPVPAPNLDSTLPQRHGSTTTVPLDGELAKILLSWIHPTVETFVKARHQALQDEQRQQLQARTASVSNLMQNSGDIRKAMAAVRGTARDFSPISTPSSTPSAPTANLTSISPQGIRRVLSVYADCSVILLDQQILQMEQARGIFKRESWISPWMQHWRLQDELVWATRLAECSPRLLLQHEDMFLDIWFSTISIPVQEVTVQHRLLRALLNSTDNSTMDVLSLTGPSMSLYPPLLKDLPIAHRDYQTTSLHKTSHLPYTIDQSLLLAEQDSKLLIEFKESRLQLLAKVLSNIGEHYLSVRPIAGSTDQKAFYVAHGVKTRLQSCLGLLLNQIKKDYERLESRQMVKETIKHVELAHQVVGHVIQHCGLVMQSSQLAGPHDSVLNFLTSSRTFPQPRLDGVYVHQKIRGYAYLYQAGERQFFRDMLEMVMSYLKRIGNADSPCIDAGEVAGSAGTNGPDLCLGLRVVDGGTTVYGDATLGHDLRSISDGSDGVLQGLIDKRSPLSRSKSTGNVSGQVAGSVIQSLFAKQAHKQQSPKELSDEALWILTSSLRNVALEPENKKHWNTAMGSFRTMALVSIFRPLLTAFLGTDGQRGYCAISLSALSVGETATPFLPQRPSLIMAAEPAVRWLVSLVEALVDDMAVLDPRSTQPYARNVAMAAQGGPQLRAFESFQRETSTMFAPLLQCLAGSFDLIGDRYLKQMRARLGDLTVRQNEGLLDSEERLSEDDRNATRALHLSGGVLKAIGAIARVARKIRTEQAAFYDRNLAWRESLVELVEFALNHSVDVMIALGGPLQDAPDTDEDGVFGGGGGGAVDSEERLWASDSVGPAQGAWTNMDRISRAQVAAALESSLQEYVSGQTQFAQFGETVHRQLQNAPSLEGWACDVFTETENLVEKGPVHQQQHGGRLRTRQRVLWRFVRAFLDYCDAISLLDAGLHRRVLEAVHVLLRPPSQGQHASGVFLYQVPRWDSAWYHILHQAKDSSASTLDRLRQCLSVEWRLFLVRRGMPRGEGDPAASASAGASSWSAQPLPAASSLLV</sequence>
<feature type="region of interest" description="Disordered" evidence="1">
    <location>
        <begin position="256"/>
        <end position="304"/>
    </location>
</feature>
<evidence type="ECO:0000313" key="4">
    <source>
        <dbReference type="Proteomes" id="UP000738359"/>
    </source>
</evidence>
<feature type="compositionally biased region" description="Low complexity" evidence="1">
    <location>
        <begin position="467"/>
        <end position="479"/>
    </location>
</feature>
<feature type="domain" description="Protein MMS22-like N-terminal" evidence="2">
    <location>
        <begin position="1103"/>
        <end position="1339"/>
    </location>
</feature>
<keyword evidence="4" id="KW-1185">Reference proteome</keyword>
<feature type="region of interest" description="Disordered" evidence="1">
    <location>
        <begin position="196"/>
        <end position="234"/>
    </location>
</feature>
<dbReference type="PANTHER" id="PTHR28122">
    <property type="entry name" value="E3 UBIQUITIN-PROTEIN LIGASE SUBSTRATE RECEPTOR MMS22"/>
    <property type="match status" value="1"/>
</dbReference>
<reference evidence="3" key="1">
    <citation type="journal article" date="2020" name="Fungal Divers.">
        <title>Resolving the Mortierellaceae phylogeny through synthesis of multi-gene phylogenetics and phylogenomics.</title>
        <authorList>
            <person name="Vandepol N."/>
            <person name="Liber J."/>
            <person name="Desiro A."/>
            <person name="Na H."/>
            <person name="Kennedy M."/>
            <person name="Barry K."/>
            <person name="Grigoriev I.V."/>
            <person name="Miller A.N."/>
            <person name="O'Donnell K."/>
            <person name="Stajich J.E."/>
            <person name="Bonito G."/>
        </authorList>
    </citation>
    <scope>NUCLEOTIDE SEQUENCE</scope>
    <source>
        <strain evidence="3">CK1249</strain>
    </source>
</reference>
<proteinExistence type="predicted"/>
<gene>
    <name evidence="3" type="ORF">BGZ70_007198</name>
</gene>
<feature type="region of interest" description="Disordered" evidence="1">
    <location>
        <begin position="429"/>
        <end position="498"/>
    </location>
</feature>
<dbReference type="GO" id="GO:0005634">
    <property type="term" value="C:nucleus"/>
    <property type="evidence" value="ECO:0007669"/>
    <property type="project" value="InterPro"/>
</dbReference>
<dbReference type="Pfam" id="PF09462">
    <property type="entry name" value="Mus7"/>
    <property type="match status" value="1"/>
</dbReference>
<feature type="region of interest" description="Disordered" evidence="1">
    <location>
        <begin position="376"/>
        <end position="400"/>
    </location>
</feature>